<dbReference type="AlphaFoldDB" id="A0A328Q6Y5"/>
<dbReference type="Pfam" id="PF00248">
    <property type="entry name" value="Aldo_ket_red"/>
    <property type="match status" value="1"/>
</dbReference>
<dbReference type="Gene3D" id="3.30.70.20">
    <property type="match status" value="1"/>
</dbReference>
<dbReference type="InterPro" id="IPR017896">
    <property type="entry name" value="4Fe4S_Fe-S-bd"/>
</dbReference>
<sequence length="391" mass="45244">MKNKYNYMKYRTLGKTGIKSSILGFGAMRLPTIDNNPEHVDINETEMMIEYAINHGVNIFDTAWVYHTTDRSKPGVSETILGDILSRGFYDKVHISTKMPSWEIKSWEYFDTTLDKQLERLKTDTIDLFFVHSIKDSFYENIKEGGLYEFVDRAISDGRIKHVCFSTHGSYELLNQILDDYDKWECVLTQLNYLDETDNTGLRGVEKINKLGLGTIIMEPLRGGKLAQKQPSTVQEIFKKSSKSYTPLEWAFNYLWDKKEVNCVLSGMSSLEQVKENIKLVDKTEIGILSDDDKKILRQVKEEYDNLNHIKCTSCNYCMPCPHGVNIPKCFREYNMDLLGDETINSIQYKFHMHEDRQAHNCVNCKKCIESCPQSINIPKELKVVEKHFGA</sequence>
<dbReference type="Proteomes" id="UP000248557">
    <property type="component" value="Unassembled WGS sequence"/>
</dbReference>
<reference evidence="2 3" key="1">
    <citation type="submission" date="2017-05" db="EMBL/GenBank/DDBJ databases">
        <title>Host range expansion of the Methanosphaera genus to humans and monogastric animals involves recent and extensive reduction in genome content.</title>
        <authorList>
            <person name="Hoedt E.C."/>
            <person name="Volmer J.G."/>
            <person name="Parks D.H."/>
            <person name="Rosewarne C.P."/>
            <person name="Denman S.E."/>
            <person name="Mcsweeney C.S."/>
            <person name="O Cuiv P."/>
            <person name="Hugenholtz P."/>
            <person name="Tyson G.W."/>
            <person name="Morrison M."/>
        </authorList>
    </citation>
    <scope>NUCLEOTIDE SEQUENCE [LARGE SCALE GENOMIC DNA]</scope>
    <source>
        <strain evidence="2 3">PA5</strain>
    </source>
</reference>
<comment type="caution">
    <text evidence="2">The sequence shown here is derived from an EMBL/GenBank/DDBJ whole genome shotgun (WGS) entry which is preliminary data.</text>
</comment>
<dbReference type="CDD" id="cd19096">
    <property type="entry name" value="AKR_Fe-S_oxidoreductase"/>
    <property type="match status" value="1"/>
</dbReference>
<proteinExistence type="predicted"/>
<dbReference type="InterPro" id="IPR023210">
    <property type="entry name" value="NADP_OxRdtase_dom"/>
</dbReference>
<dbReference type="PROSITE" id="PS51379">
    <property type="entry name" value="4FE4S_FER_2"/>
    <property type="match status" value="1"/>
</dbReference>
<dbReference type="EMBL" id="NGJK01000026">
    <property type="protein sequence ID" value="RAP03386.1"/>
    <property type="molecule type" value="Genomic_DNA"/>
</dbReference>
<dbReference type="Gene3D" id="3.20.20.100">
    <property type="entry name" value="NADP-dependent oxidoreductase domain"/>
    <property type="match status" value="1"/>
</dbReference>
<dbReference type="PROSITE" id="PS00198">
    <property type="entry name" value="4FE4S_FER_1"/>
    <property type="match status" value="1"/>
</dbReference>
<dbReference type="InterPro" id="IPR017900">
    <property type="entry name" value="4Fe4S_Fe_S_CS"/>
</dbReference>
<dbReference type="GO" id="GO:0016491">
    <property type="term" value="F:oxidoreductase activity"/>
    <property type="evidence" value="ECO:0007669"/>
    <property type="project" value="UniProtKB-ARBA"/>
</dbReference>
<dbReference type="SUPFAM" id="SSF51430">
    <property type="entry name" value="NAD(P)-linked oxidoreductase"/>
    <property type="match status" value="1"/>
</dbReference>
<dbReference type="PANTHER" id="PTHR43312:SF2">
    <property type="entry name" value="OXIDOREDUCTASE"/>
    <property type="match status" value="1"/>
</dbReference>
<evidence type="ECO:0000313" key="3">
    <source>
        <dbReference type="Proteomes" id="UP000248557"/>
    </source>
</evidence>
<evidence type="ECO:0000313" key="2">
    <source>
        <dbReference type="EMBL" id="RAP03386.1"/>
    </source>
</evidence>
<dbReference type="InterPro" id="IPR053135">
    <property type="entry name" value="AKR2_Oxidoreductase"/>
</dbReference>
<organism evidence="2 3">
    <name type="scientific">Methanosphaera stadtmanae</name>
    <dbReference type="NCBI Taxonomy" id="2317"/>
    <lineage>
        <taxon>Archaea</taxon>
        <taxon>Methanobacteriati</taxon>
        <taxon>Methanobacteriota</taxon>
        <taxon>Methanomada group</taxon>
        <taxon>Methanobacteria</taxon>
        <taxon>Methanobacteriales</taxon>
        <taxon>Methanobacteriaceae</taxon>
        <taxon>Methanosphaera</taxon>
    </lineage>
</organism>
<accession>A0A328Q6Y5</accession>
<name>A0A328Q6Y5_9EURY</name>
<feature type="domain" description="4Fe-4S ferredoxin-type" evidence="1">
    <location>
        <begin position="351"/>
        <end position="381"/>
    </location>
</feature>
<dbReference type="SUPFAM" id="SSF46548">
    <property type="entry name" value="alpha-helical ferredoxin"/>
    <property type="match status" value="1"/>
</dbReference>
<dbReference type="PANTHER" id="PTHR43312">
    <property type="entry name" value="D-THREO-ALDOSE 1-DEHYDROGENASE"/>
    <property type="match status" value="1"/>
</dbReference>
<protein>
    <recommendedName>
        <fullName evidence="1">4Fe-4S ferredoxin-type domain-containing protein</fullName>
    </recommendedName>
</protein>
<dbReference type="Pfam" id="PF13187">
    <property type="entry name" value="Fer4_9"/>
    <property type="match status" value="1"/>
</dbReference>
<evidence type="ECO:0000259" key="1">
    <source>
        <dbReference type="PROSITE" id="PS51379"/>
    </source>
</evidence>
<dbReference type="InterPro" id="IPR036812">
    <property type="entry name" value="NAD(P)_OxRdtase_dom_sf"/>
</dbReference>
<gene>
    <name evidence="2" type="ORF">CA615_02515</name>
</gene>